<dbReference type="RefSeq" id="WP_284365279.1">
    <property type="nucleotide sequence ID" value="NZ_BSNI01000002.1"/>
</dbReference>
<evidence type="ECO:0000313" key="3">
    <source>
        <dbReference type="Proteomes" id="UP001161405"/>
    </source>
</evidence>
<dbReference type="Proteomes" id="UP001161405">
    <property type="component" value="Unassembled WGS sequence"/>
</dbReference>
<evidence type="ECO:0000259" key="1">
    <source>
        <dbReference type="Pfam" id="PF01494"/>
    </source>
</evidence>
<feature type="domain" description="FAD-binding" evidence="1">
    <location>
        <begin position="3"/>
        <end position="307"/>
    </location>
</feature>
<gene>
    <name evidence="2" type="ORF">GCM10007879_26270</name>
</gene>
<dbReference type="InterPro" id="IPR051205">
    <property type="entry name" value="UbiH/COQ6_monooxygenase"/>
</dbReference>
<dbReference type="EMBL" id="BSNI01000002">
    <property type="protein sequence ID" value="GLQ18378.1"/>
    <property type="molecule type" value="Genomic_DNA"/>
</dbReference>
<reference evidence="2" key="2">
    <citation type="submission" date="2023-01" db="EMBL/GenBank/DDBJ databases">
        <title>Draft genome sequence of Maritalea porphyrae strain NBRC 107169.</title>
        <authorList>
            <person name="Sun Q."/>
            <person name="Mori K."/>
        </authorList>
    </citation>
    <scope>NUCLEOTIDE SEQUENCE</scope>
    <source>
        <strain evidence="2">NBRC 107169</strain>
    </source>
</reference>
<dbReference type="Gene3D" id="3.50.50.60">
    <property type="entry name" value="FAD/NAD(P)-binding domain"/>
    <property type="match status" value="2"/>
</dbReference>
<evidence type="ECO:0000313" key="2">
    <source>
        <dbReference type="EMBL" id="GLQ18378.1"/>
    </source>
</evidence>
<name>A0ABQ5USW5_9HYPH</name>
<sequence>MHYDIAVIGGGLTGVAAARLAAERGHKVAHFAPKFAKDYRTSALMMPTVDFMKSSGLLAGDVAFGTPLQKIRIIDATNRLLRAPEALFDSAETGRAAFGYNYANSDLLGAFSKTSAKKRSINAVVSSIKRVGEGYAIETEDGRAVSATMVLGADGKKSRVRDSLGFLSHMTEFGQSALVADIEFERVEPETSVEFHYEDGPFTLVPAGDRKINLVWLDKHEIVAAAARGSQNEFERALEEKSHHLFGHAKALTKAFVFPLSNLSVPCVGKNGAMLVGEAAHAFPPIGAQGLNLGLRDVENFVSAIDELEPGFSVEMAEKASIRYDQQRQHDLRRTGGFVDGLFRSLLSDFVGAQGLRQTGVWALKTISPLRKFAFQFGMGN</sequence>
<keyword evidence="3" id="KW-1185">Reference proteome</keyword>
<dbReference type="PANTHER" id="PTHR43876:SF7">
    <property type="entry name" value="UBIQUINONE BIOSYNTHESIS MONOOXYGENASE COQ6, MITOCHONDRIAL"/>
    <property type="match status" value="1"/>
</dbReference>
<dbReference type="SUPFAM" id="SSF51905">
    <property type="entry name" value="FAD/NAD(P)-binding domain"/>
    <property type="match status" value="1"/>
</dbReference>
<dbReference type="Pfam" id="PF01494">
    <property type="entry name" value="FAD_binding_3"/>
    <property type="match status" value="1"/>
</dbReference>
<accession>A0ABQ5USW5</accession>
<dbReference type="InterPro" id="IPR036188">
    <property type="entry name" value="FAD/NAD-bd_sf"/>
</dbReference>
<protein>
    <submittedName>
        <fullName evidence="2">2-octaprenyl-6-methoxyphenyl hydroxylase</fullName>
    </submittedName>
</protein>
<proteinExistence type="predicted"/>
<dbReference type="PRINTS" id="PR00420">
    <property type="entry name" value="RNGMNOXGNASE"/>
</dbReference>
<organism evidence="2 3">
    <name type="scientific">Maritalea porphyrae</name>
    <dbReference type="NCBI Taxonomy" id="880732"/>
    <lineage>
        <taxon>Bacteria</taxon>
        <taxon>Pseudomonadati</taxon>
        <taxon>Pseudomonadota</taxon>
        <taxon>Alphaproteobacteria</taxon>
        <taxon>Hyphomicrobiales</taxon>
        <taxon>Devosiaceae</taxon>
        <taxon>Maritalea</taxon>
    </lineage>
</organism>
<reference evidence="2" key="1">
    <citation type="journal article" date="2014" name="Int. J. Syst. Evol. Microbiol.">
        <title>Complete genome of a new Firmicutes species belonging to the dominant human colonic microbiota ('Ruminococcus bicirculans') reveals two chromosomes and a selective capacity to utilize plant glucans.</title>
        <authorList>
            <consortium name="NISC Comparative Sequencing Program"/>
            <person name="Wegmann U."/>
            <person name="Louis P."/>
            <person name="Goesmann A."/>
            <person name="Henrissat B."/>
            <person name="Duncan S.H."/>
            <person name="Flint H.J."/>
        </authorList>
    </citation>
    <scope>NUCLEOTIDE SEQUENCE</scope>
    <source>
        <strain evidence="2">NBRC 107169</strain>
    </source>
</reference>
<dbReference type="InterPro" id="IPR002938">
    <property type="entry name" value="FAD-bd"/>
</dbReference>
<comment type="caution">
    <text evidence="2">The sequence shown here is derived from an EMBL/GenBank/DDBJ whole genome shotgun (WGS) entry which is preliminary data.</text>
</comment>
<dbReference type="PANTHER" id="PTHR43876">
    <property type="entry name" value="UBIQUINONE BIOSYNTHESIS MONOOXYGENASE COQ6, MITOCHONDRIAL"/>
    <property type="match status" value="1"/>
</dbReference>